<sequence>MKPQGPSRPCARQPTTPFRTISCPALTPAAYNSQPGTAPQAPSRPRDRIVPTAAPLCRCRSAAAKGH</sequence>
<gene>
    <name evidence="2" type="ORF">NDU88_004272</name>
</gene>
<evidence type="ECO:0000313" key="3">
    <source>
        <dbReference type="Proteomes" id="UP001066276"/>
    </source>
</evidence>
<reference evidence="2" key="1">
    <citation type="journal article" date="2022" name="bioRxiv">
        <title>Sequencing and chromosome-scale assembly of the giantPleurodeles waltlgenome.</title>
        <authorList>
            <person name="Brown T."/>
            <person name="Elewa A."/>
            <person name="Iarovenko S."/>
            <person name="Subramanian E."/>
            <person name="Araus A.J."/>
            <person name="Petzold A."/>
            <person name="Susuki M."/>
            <person name="Suzuki K.-i.T."/>
            <person name="Hayashi T."/>
            <person name="Toyoda A."/>
            <person name="Oliveira C."/>
            <person name="Osipova E."/>
            <person name="Leigh N.D."/>
            <person name="Simon A."/>
            <person name="Yun M.H."/>
        </authorList>
    </citation>
    <scope>NUCLEOTIDE SEQUENCE</scope>
    <source>
        <strain evidence="2">20211129_DDA</strain>
        <tissue evidence="2">Liver</tissue>
    </source>
</reference>
<organism evidence="2 3">
    <name type="scientific">Pleurodeles waltl</name>
    <name type="common">Iberian ribbed newt</name>
    <dbReference type="NCBI Taxonomy" id="8319"/>
    <lineage>
        <taxon>Eukaryota</taxon>
        <taxon>Metazoa</taxon>
        <taxon>Chordata</taxon>
        <taxon>Craniata</taxon>
        <taxon>Vertebrata</taxon>
        <taxon>Euteleostomi</taxon>
        <taxon>Amphibia</taxon>
        <taxon>Batrachia</taxon>
        <taxon>Caudata</taxon>
        <taxon>Salamandroidea</taxon>
        <taxon>Salamandridae</taxon>
        <taxon>Pleurodelinae</taxon>
        <taxon>Pleurodeles</taxon>
    </lineage>
</organism>
<name>A0AAV7LU60_PLEWA</name>
<dbReference type="AlphaFoldDB" id="A0AAV7LU60"/>
<protein>
    <submittedName>
        <fullName evidence="2">Uncharacterized protein</fullName>
    </submittedName>
</protein>
<proteinExistence type="predicted"/>
<dbReference type="EMBL" id="JANPWB010000015">
    <property type="protein sequence ID" value="KAJ1091145.1"/>
    <property type="molecule type" value="Genomic_DNA"/>
</dbReference>
<comment type="caution">
    <text evidence="2">The sequence shown here is derived from an EMBL/GenBank/DDBJ whole genome shotgun (WGS) entry which is preliminary data.</text>
</comment>
<dbReference type="Proteomes" id="UP001066276">
    <property type="component" value="Chromosome 11"/>
</dbReference>
<evidence type="ECO:0000256" key="1">
    <source>
        <dbReference type="SAM" id="MobiDB-lite"/>
    </source>
</evidence>
<accession>A0AAV7LU60</accession>
<evidence type="ECO:0000313" key="2">
    <source>
        <dbReference type="EMBL" id="KAJ1091145.1"/>
    </source>
</evidence>
<keyword evidence="3" id="KW-1185">Reference proteome</keyword>
<feature type="region of interest" description="Disordered" evidence="1">
    <location>
        <begin position="1"/>
        <end position="52"/>
    </location>
</feature>